<dbReference type="Proteomes" id="UP000462066">
    <property type="component" value="Unassembled WGS sequence"/>
</dbReference>
<dbReference type="AlphaFoldDB" id="A0A7V8K8L6"/>
<proteinExistence type="predicted"/>
<dbReference type="EMBL" id="MWIP01000001">
    <property type="protein sequence ID" value="KAF1687962.1"/>
    <property type="molecule type" value="Genomic_DNA"/>
</dbReference>
<evidence type="ECO:0000313" key="1">
    <source>
        <dbReference type="EMBL" id="KAF1687962.1"/>
    </source>
</evidence>
<accession>A0A7V8K8L6</accession>
<organism evidence="1 2">
    <name type="scientific">Pseudoxanthomonas broegbernensis</name>
    <dbReference type="NCBI Taxonomy" id="83619"/>
    <lineage>
        <taxon>Bacteria</taxon>
        <taxon>Pseudomonadati</taxon>
        <taxon>Pseudomonadota</taxon>
        <taxon>Gammaproteobacteria</taxon>
        <taxon>Lysobacterales</taxon>
        <taxon>Lysobacteraceae</taxon>
        <taxon>Pseudoxanthomonas</taxon>
    </lineage>
</organism>
<comment type="caution">
    <text evidence="1">The sequence shown here is derived from an EMBL/GenBank/DDBJ whole genome shotgun (WGS) entry which is preliminary data.</text>
</comment>
<protein>
    <submittedName>
        <fullName evidence="1">Uncharacterized protein</fullName>
    </submittedName>
</protein>
<keyword evidence="2" id="KW-1185">Reference proteome</keyword>
<dbReference type="Pfam" id="PF05930">
    <property type="entry name" value="Phage_AlpA"/>
    <property type="match status" value="1"/>
</dbReference>
<sequence>MPAGARWPDSPTLRFKDLLKVLSVSRSKAYELMKIDPDFPKGIPLYDSDQSPKFYWTHEAIAWVEGRANKVSIRREGR</sequence>
<evidence type="ECO:0000313" key="2">
    <source>
        <dbReference type="Proteomes" id="UP000462066"/>
    </source>
</evidence>
<reference evidence="1 2" key="1">
    <citation type="submission" date="2017-10" db="EMBL/GenBank/DDBJ databases">
        <title>Whole genome sequencing of Pseudoxanthomonas broegbernensis DSM 12573(T).</title>
        <authorList>
            <person name="Kumar S."/>
            <person name="Bansal K."/>
            <person name="Kaur A."/>
            <person name="Patil P."/>
            <person name="Sharma S."/>
            <person name="Patil P.B."/>
        </authorList>
    </citation>
    <scope>NUCLEOTIDE SEQUENCE [LARGE SCALE GENOMIC DNA]</scope>
    <source>
        <strain evidence="1 2">DSM 12573</strain>
    </source>
</reference>
<gene>
    <name evidence="1" type="ORF">B1992_00545</name>
</gene>
<dbReference type="InterPro" id="IPR010260">
    <property type="entry name" value="AlpA"/>
</dbReference>
<name>A0A7V8K8L6_9GAMM</name>